<feature type="transmembrane region" description="Helical" evidence="11">
    <location>
        <begin position="309"/>
        <end position="330"/>
    </location>
</feature>
<evidence type="ECO:0000256" key="8">
    <source>
        <dbReference type="ARBA" id="ARBA00022989"/>
    </source>
</evidence>
<evidence type="ECO:0000313" key="12">
    <source>
        <dbReference type="Proteomes" id="UP001652620"/>
    </source>
</evidence>
<feature type="transmembrane region" description="Helical" evidence="11">
    <location>
        <begin position="40"/>
        <end position="57"/>
    </location>
</feature>
<feature type="region of interest" description="Disordered" evidence="10">
    <location>
        <begin position="1"/>
        <end position="21"/>
    </location>
</feature>
<feature type="transmembrane region" description="Helical" evidence="11">
    <location>
        <begin position="286"/>
        <end position="303"/>
    </location>
</feature>
<sequence>MGIENNDVVAESSEDDSGIADTGNGRISNSLFVRPNASPGYWLCLLLPLAFASNLIHENKCNAQFSTQPILTIAAIGMSIDTLCLFLYIFCKTGLLLKLFISFVPGFITTILYKVLLQQSWSYGLFWGFIITFTYQKTYIRVLRGLPGCFSFGEASILVQGLMLFLLNVILKFFTLLLKTENRSTFEDLNIIMMCALTYLLAICGLLSAAKVLRGPTYFYALMFILVTGVTSTPITDPVPITFLLNFIFQDQVRVYIVVFYLIMVVLTILTVWWQIGNEEKASTRIRKVFHVLIVLVFIPGIIYQCSFLYIATGVAFAIFTVFELIRVCNIPPLAISLRRAFASFSDEKDAGLLALTPFCLLIGCSMPLWISLCPCGENEYTNDNSRLLSILAGVLTIGFGDTAASVVGSKFGRIKWRSSNKSLEGTLAFMVMTFLPIMFLNYFGYTKLSPMKWFSTSIAILTTSLVEAHTDQIDNLTLPIVFYIIVNIF</sequence>
<feature type="transmembrane region" description="Helical" evidence="11">
    <location>
        <begin position="121"/>
        <end position="140"/>
    </location>
</feature>
<keyword evidence="6 13" id="KW-0418">Kinase</keyword>
<evidence type="ECO:0000313" key="14">
    <source>
        <dbReference type="RefSeq" id="XP_011207959.2"/>
    </source>
</evidence>
<evidence type="ECO:0000256" key="5">
    <source>
        <dbReference type="ARBA" id="ARBA00022692"/>
    </source>
</evidence>
<dbReference type="PANTHER" id="PTHR13205">
    <property type="entry name" value="TRANSMEMBRANE PROTEIN 15-RELATED"/>
    <property type="match status" value="1"/>
</dbReference>
<dbReference type="InterPro" id="IPR032974">
    <property type="entry name" value="Polypren_kinase"/>
</dbReference>
<dbReference type="GO" id="GO:0016301">
    <property type="term" value="F:kinase activity"/>
    <property type="evidence" value="ECO:0007669"/>
    <property type="project" value="UniProtKB-KW"/>
</dbReference>
<feature type="transmembrane region" description="Helical" evidence="11">
    <location>
        <begin position="391"/>
        <end position="408"/>
    </location>
</feature>
<evidence type="ECO:0000256" key="6">
    <source>
        <dbReference type="ARBA" id="ARBA00022777"/>
    </source>
</evidence>
<dbReference type="GeneID" id="105229380"/>
<evidence type="ECO:0000256" key="4">
    <source>
        <dbReference type="ARBA" id="ARBA00022679"/>
    </source>
</evidence>
<keyword evidence="5 11" id="KW-0812">Transmembrane</keyword>
<feature type="transmembrane region" description="Helical" evidence="11">
    <location>
        <begin position="428"/>
        <end position="446"/>
    </location>
</feature>
<organism evidence="12 14">
    <name type="scientific">Bactrocera dorsalis</name>
    <name type="common">Oriental fruit fly</name>
    <name type="synonym">Dacus dorsalis</name>
    <dbReference type="NCBI Taxonomy" id="27457"/>
    <lineage>
        <taxon>Eukaryota</taxon>
        <taxon>Metazoa</taxon>
        <taxon>Ecdysozoa</taxon>
        <taxon>Arthropoda</taxon>
        <taxon>Hexapoda</taxon>
        <taxon>Insecta</taxon>
        <taxon>Pterygota</taxon>
        <taxon>Neoptera</taxon>
        <taxon>Endopterygota</taxon>
        <taxon>Diptera</taxon>
        <taxon>Brachycera</taxon>
        <taxon>Muscomorpha</taxon>
        <taxon>Tephritoidea</taxon>
        <taxon>Tephritidae</taxon>
        <taxon>Bactrocera</taxon>
        <taxon>Bactrocera</taxon>
    </lineage>
</organism>
<dbReference type="EC" id="2.7.1.108" evidence="3"/>
<accession>A0A6I9V7E6</accession>
<feature type="transmembrane region" description="Helical" evidence="11">
    <location>
        <begin position="95"/>
        <end position="115"/>
    </location>
</feature>
<comment type="similarity">
    <text evidence="2">Belongs to the polyprenol kinase family.</text>
</comment>
<evidence type="ECO:0000256" key="2">
    <source>
        <dbReference type="ARBA" id="ARBA00010794"/>
    </source>
</evidence>
<dbReference type="OrthoDB" id="377083at2759"/>
<evidence type="ECO:0000256" key="10">
    <source>
        <dbReference type="SAM" id="MobiDB-lite"/>
    </source>
</evidence>
<evidence type="ECO:0000256" key="11">
    <source>
        <dbReference type="SAM" id="Phobius"/>
    </source>
</evidence>
<evidence type="ECO:0000256" key="9">
    <source>
        <dbReference type="ARBA" id="ARBA00023136"/>
    </source>
</evidence>
<feature type="transmembrane region" description="Helical" evidence="11">
    <location>
        <begin position="217"/>
        <end position="235"/>
    </location>
</feature>
<gene>
    <name evidence="13 14" type="primary">LOC105229380</name>
</gene>
<keyword evidence="8 11" id="KW-1133">Transmembrane helix</keyword>
<evidence type="ECO:0000313" key="13">
    <source>
        <dbReference type="RefSeq" id="XP_011207952.2"/>
    </source>
</evidence>
<feature type="transmembrane region" description="Helical" evidence="11">
    <location>
        <begin position="152"/>
        <end position="171"/>
    </location>
</feature>
<reference evidence="13 14" key="1">
    <citation type="submission" date="2025-05" db="UniProtKB">
        <authorList>
            <consortium name="RefSeq"/>
        </authorList>
    </citation>
    <scope>IDENTIFICATION</scope>
    <source>
        <tissue evidence="13 14">Adult</tissue>
    </source>
</reference>
<keyword evidence="4" id="KW-0808">Transferase</keyword>
<feature type="transmembrane region" description="Helical" evidence="11">
    <location>
        <begin position="69"/>
        <end position="88"/>
    </location>
</feature>
<feature type="transmembrane region" description="Helical" evidence="11">
    <location>
        <begin position="255"/>
        <end position="274"/>
    </location>
</feature>
<protein>
    <recommendedName>
        <fullName evidence="3">dolichol kinase</fullName>
        <ecNumber evidence="3">2.7.1.108</ecNumber>
    </recommendedName>
</protein>
<keyword evidence="7" id="KW-0256">Endoplasmic reticulum</keyword>
<evidence type="ECO:0000256" key="1">
    <source>
        <dbReference type="ARBA" id="ARBA00004477"/>
    </source>
</evidence>
<keyword evidence="12" id="KW-1185">Reference proteome</keyword>
<evidence type="ECO:0000256" key="7">
    <source>
        <dbReference type="ARBA" id="ARBA00022824"/>
    </source>
</evidence>
<feature type="transmembrane region" description="Helical" evidence="11">
    <location>
        <begin position="351"/>
        <end position="371"/>
    </location>
</feature>
<dbReference type="RefSeq" id="XP_011207952.2">
    <property type="nucleotide sequence ID" value="XM_011209650.4"/>
</dbReference>
<dbReference type="Proteomes" id="UP001652620">
    <property type="component" value="Chromosome 3"/>
</dbReference>
<dbReference type="RefSeq" id="XP_011207959.2">
    <property type="nucleotide sequence ID" value="XM_011209657.4"/>
</dbReference>
<keyword evidence="9 11" id="KW-0472">Membrane</keyword>
<evidence type="ECO:0000256" key="3">
    <source>
        <dbReference type="ARBA" id="ARBA00012132"/>
    </source>
</evidence>
<dbReference type="PANTHER" id="PTHR13205:SF15">
    <property type="entry name" value="DOLICHOL KINASE"/>
    <property type="match status" value="1"/>
</dbReference>
<comment type="subcellular location">
    <subcellularLocation>
        <location evidence="1">Endoplasmic reticulum membrane</location>
        <topology evidence="1">Multi-pass membrane protein</topology>
    </subcellularLocation>
</comment>
<name>A0A6I9V7E6_BACDO</name>
<proteinExistence type="inferred from homology"/>
<feature type="transmembrane region" description="Helical" evidence="11">
    <location>
        <begin position="191"/>
        <end position="210"/>
    </location>
</feature>